<dbReference type="InterPro" id="IPR047202">
    <property type="entry name" value="Lipocalin_Blc-like_dom"/>
</dbReference>
<dbReference type="Pfam" id="PF08212">
    <property type="entry name" value="Lipocalin_2"/>
    <property type="match status" value="1"/>
</dbReference>
<keyword evidence="2" id="KW-0446">Lipid-binding</keyword>
<dbReference type="PANTHER" id="PTHR10612:SF34">
    <property type="entry name" value="APOLIPOPROTEIN D"/>
    <property type="match status" value="1"/>
</dbReference>
<evidence type="ECO:0000259" key="3">
    <source>
        <dbReference type="Pfam" id="PF08212"/>
    </source>
</evidence>
<evidence type="ECO:0000313" key="5">
    <source>
        <dbReference type="Proteomes" id="UP001595556"/>
    </source>
</evidence>
<reference evidence="5" key="1">
    <citation type="journal article" date="2019" name="Int. J. Syst. Evol. Microbiol.">
        <title>The Global Catalogue of Microorganisms (GCM) 10K type strain sequencing project: providing services to taxonomists for standard genome sequencing and annotation.</title>
        <authorList>
            <consortium name="The Broad Institute Genomics Platform"/>
            <consortium name="The Broad Institute Genome Sequencing Center for Infectious Disease"/>
            <person name="Wu L."/>
            <person name="Ma J."/>
        </authorList>
    </citation>
    <scope>NUCLEOTIDE SEQUENCE [LARGE SCALE GENOMIC DNA]</scope>
    <source>
        <strain evidence="5">KCTC 52168</strain>
    </source>
</reference>
<feature type="signal peptide" evidence="2">
    <location>
        <begin position="1"/>
        <end position="35"/>
    </location>
</feature>
<sequence>MSLPMRLNLFLHILPAARRGLAAAAALLLCAVAQAQSSDAAQNAPPPLEAVASVDLARYAGTWYETAKYPNFFQRKCARDTTATYTALPEEGGVRRVGVRNVCTDAEGKPISVDGVARVVDTKTNARLAVSFLPSWLRWIRFAEGNYWVVALDADYRWAIVSEPSREYLWVLSRTPLLSAADRETVIARLTQLGFDLKRVQWATSVERGEAKPAQ</sequence>
<keyword evidence="2" id="KW-0732">Signal</keyword>
<feature type="chain" id="PRO_5045017026" description="Outer membrane lipoprotein Blc" evidence="2">
    <location>
        <begin position="36"/>
        <end position="215"/>
    </location>
</feature>
<keyword evidence="2" id="KW-0998">Cell outer membrane</keyword>
<comment type="subcellular location">
    <subcellularLocation>
        <location evidence="2">Cell outer membrane</location>
    </subcellularLocation>
</comment>
<protein>
    <recommendedName>
        <fullName evidence="2">Outer membrane lipoprotein Blc</fullName>
    </recommendedName>
</protein>
<organism evidence="4 5">
    <name type="scientific">Piscinibacterium candidicorallinum</name>
    <dbReference type="NCBI Taxonomy" id="1793872"/>
    <lineage>
        <taxon>Bacteria</taxon>
        <taxon>Pseudomonadati</taxon>
        <taxon>Pseudomonadota</taxon>
        <taxon>Betaproteobacteria</taxon>
        <taxon>Burkholderiales</taxon>
        <taxon>Piscinibacterium</taxon>
    </lineage>
</organism>
<comment type="subunit">
    <text evidence="2">Homodimer.</text>
</comment>
<dbReference type="PROSITE" id="PS00213">
    <property type="entry name" value="LIPOCALIN"/>
    <property type="match status" value="1"/>
</dbReference>
<dbReference type="InterPro" id="IPR022271">
    <property type="entry name" value="Lipocalin_ApoD"/>
</dbReference>
<keyword evidence="5" id="KW-1185">Reference proteome</keyword>
<dbReference type="Proteomes" id="UP001595556">
    <property type="component" value="Unassembled WGS sequence"/>
</dbReference>
<comment type="function">
    <text evidence="2">Involved in the storage or transport of lipids necessary for membrane maintenance under stressful conditions. Displays a binding preference for lysophospholipids.</text>
</comment>
<dbReference type="PIRSF" id="PIRSF036893">
    <property type="entry name" value="Lipocalin_ApoD"/>
    <property type="match status" value="1"/>
</dbReference>
<feature type="domain" description="Lipocalin/cytosolic fatty-acid binding" evidence="3">
    <location>
        <begin position="54"/>
        <end position="203"/>
    </location>
</feature>
<dbReference type="SUPFAM" id="SSF50814">
    <property type="entry name" value="Lipocalins"/>
    <property type="match status" value="1"/>
</dbReference>
<comment type="similarity">
    <text evidence="1 2">Belongs to the calycin superfamily. Lipocalin family.</text>
</comment>
<proteinExistence type="inferred from homology"/>
<dbReference type="RefSeq" id="WP_377303845.1">
    <property type="nucleotide sequence ID" value="NZ_CP180191.1"/>
</dbReference>
<dbReference type="InterPro" id="IPR012674">
    <property type="entry name" value="Calycin"/>
</dbReference>
<accession>A0ABV7H6L5</accession>
<dbReference type="InterPro" id="IPR022272">
    <property type="entry name" value="Lipocalin_CS"/>
</dbReference>
<name>A0ABV7H6L5_9BURK</name>
<dbReference type="Gene3D" id="2.40.128.20">
    <property type="match status" value="1"/>
</dbReference>
<dbReference type="EMBL" id="JBHRTI010000004">
    <property type="protein sequence ID" value="MFC3148164.1"/>
    <property type="molecule type" value="Genomic_DNA"/>
</dbReference>
<dbReference type="InterPro" id="IPR000566">
    <property type="entry name" value="Lipocln_cytosolic_FA-bd_dom"/>
</dbReference>
<gene>
    <name evidence="4" type="ORF">ACFOEN_10970</name>
</gene>
<evidence type="ECO:0000313" key="4">
    <source>
        <dbReference type="EMBL" id="MFC3148164.1"/>
    </source>
</evidence>
<comment type="caution">
    <text evidence="4">The sequence shown here is derived from an EMBL/GenBank/DDBJ whole genome shotgun (WGS) entry which is preliminary data.</text>
</comment>
<evidence type="ECO:0000256" key="2">
    <source>
        <dbReference type="PIRNR" id="PIRNR036893"/>
    </source>
</evidence>
<evidence type="ECO:0000256" key="1">
    <source>
        <dbReference type="ARBA" id="ARBA00006889"/>
    </source>
</evidence>
<dbReference type="CDD" id="cd19438">
    <property type="entry name" value="lipocalin_Blc-like"/>
    <property type="match status" value="1"/>
</dbReference>
<keyword evidence="2" id="KW-0472">Membrane</keyword>
<keyword evidence="2" id="KW-0449">Lipoprotein</keyword>
<dbReference type="PANTHER" id="PTHR10612">
    <property type="entry name" value="APOLIPOPROTEIN D"/>
    <property type="match status" value="1"/>
</dbReference>